<dbReference type="Gene3D" id="2.60.40.1880">
    <property type="entry name" value="Invasion associated locus B (IalB) protein"/>
    <property type="match status" value="1"/>
</dbReference>
<evidence type="ECO:0008006" key="3">
    <source>
        <dbReference type="Google" id="ProtNLM"/>
    </source>
</evidence>
<proteinExistence type="predicted"/>
<dbReference type="Pfam" id="PF06776">
    <property type="entry name" value="IalB"/>
    <property type="match status" value="1"/>
</dbReference>
<dbReference type="InterPro" id="IPR038696">
    <property type="entry name" value="IalB_sf"/>
</dbReference>
<name>A0A5S9R5U7_9HYPH</name>
<reference evidence="1 2" key="1">
    <citation type="submission" date="2019-12" db="EMBL/GenBank/DDBJ databases">
        <authorList>
            <person name="Reyes-Prieto M."/>
        </authorList>
    </citation>
    <scope>NUCLEOTIDE SEQUENCE [LARGE SCALE GENOMIC DNA]</scope>
    <source>
        <strain evidence="1">HF14-78462</strain>
    </source>
</reference>
<dbReference type="AlphaFoldDB" id="A0A5S9R5U7"/>
<sequence>MMIRQATLALQRGIPLVCLILLGGIPAAGQEPAGRESSVPAYRIKASDIVVPADVPLGQYRRTIRPFENWTLICDENLEAHQKVCNITQIIEDRTGNTAFSWSLAASEDGKPYFLLRTPPTMRSDGTLSLQFEGRRSPVEVALQGCNEVVCVGMVPVGPILREQIGREANSRISYVTATGETVTVTASLKGLGKALAAIN</sequence>
<dbReference type="InterPro" id="IPR010642">
    <property type="entry name" value="Invasion_prot_B"/>
</dbReference>
<organism evidence="1 2">
    <name type="scientific">Starkeya nomas</name>
    <dbReference type="NCBI Taxonomy" id="2666134"/>
    <lineage>
        <taxon>Bacteria</taxon>
        <taxon>Pseudomonadati</taxon>
        <taxon>Pseudomonadota</taxon>
        <taxon>Alphaproteobacteria</taxon>
        <taxon>Hyphomicrobiales</taxon>
        <taxon>Xanthobacteraceae</taxon>
        <taxon>Starkeya</taxon>
    </lineage>
</organism>
<keyword evidence="2" id="KW-1185">Reference proteome</keyword>
<dbReference type="Proteomes" id="UP000433050">
    <property type="component" value="Unassembled WGS sequence"/>
</dbReference>
<protein>
    <recommendedName>
        <fullName evidence="3">Invasion associated locus B (IalB) protein</fullName>
    </recommendedName>
</protein>
<evidence type="ECO:0000313" key="2">
    <source>
        <dbReference type="Proteomes" id="UP000433050"/>
    </source>
</evidence>
<accession>A0A5S9R5U7</accession>
<gene>
    <name evidence="1" type="ORF">STARVERO_04374</name>
</gene>
<dbReference type="EMBL" id="CACSAS010000015">
    <property type="protein sequence ID" value="CAA0128880.1"/>
    <property type="molecule type" value="Genomic_DNA"/>
</dbReference>
<evidence type="ECO:0000313" key="1">
    <source>
        <dbReference type="EMBL" id="CAA0128880.1"/>
    </source>
</evidence>